<organism evidence="1">
    <name type="scientific">marine sediment metagenome</name>
    <dbReference type="NCBI Taxonomy" id="412755"/>
    <lineage>
        <taxon>unclassified sequences</taxon>
        <taxon>metagenomes</taxon>
        <taxon>ecological metagenomes</taxon>
    </lineage>
</organism>
<proteinExistence type="predicted"/>
<sequence length="53" mass="6106">MKKDSTLNSEMIARLGDILALIEKDFKITRLNIRKDKIEINFELRGVGKNGKM</sequence>
<name>A0A0F9R3C7_9ZZZZ</name>
<comment type="caution">
    <text evidence="1">The sequence shown here is derived from an EMBL/GenBank/DDBJ whole genome shotgun (WGS) entry which is preliminary data.</text>
</comment>
<dbReference type="AlphaFoldDB" id="A0A0F9R3C7"/>
<protein>
    <submittedName>
        <fullName evidence="1">Uncharacterized protein</fullName>
    </submittedName>
</protein>
<evidence type="ECO:0000313" key="1">
    <source>
        <dbReference type="EMBL" id="KKN43732.1"/>
    </source>
</evidence>
<gene>
    <name evidence="1" type="ORF">LCGC14_0700140</name>
</gene>
<reference evidence="1" key="1">
    <citation type="journal article" date="2015" name="Nature">
        <title>Complex archaea that bridge the gap between prokaryotes and eukaryotes.</title>
        <authorList>
            <person name="Spang A."/>
            <person name="Saw J.H."/>
            <person name="Jorgensen S.L."/>
            <person name="Zaremba-Niedzwiedzka K."/>
            <person name="Martijn J."/>
            <person name="Lind A.E."/>
            <person name="van Eijk R."/>
            <person name="Schleper C."/>
            <person name="Guy L."/>
            <person name="Ettema T.J."/>
        </authorList>
    </citation>
    <scope>NUCLEOTIDE SEQUENCE</scope>
</reference>
<dbReference type="EMBL" id="LAZR01001492">
    <property type="protein sequence ID" value="KKN43732.1"/>
    <property type="molecule type" value="Genomic_DNA"/>
</dbReference>
<accession>A0A0F9R3C7</accession>